<dbReference type="RefSeq" id="XP_069212894.1">
    <property type="nucleotide sequence ID" value="XM_069349350.1"/>
</dbReference>
<dbReference type="InterPro" id="IPR020904">
    <property type="entry name" value="Sc_DH/Rdtase_CS"/>
</dbReference>
<protein>
    <submittedName>
        <fullName evidence="6">Uncharacterized protein</fullName>
    </submittedName>
</protein>
<feature type="region of interest" description="Disordered" evidence="5">
    <location>
        <begin position="311"/>
        <end position="333"/>
    </location>
</feature>
<keyword evidence="2" id="KW-0521">NADP</keyword>
<dbReference type="PROSITE" id="PS00061">
    <property type="entry name" value="ADH_SHORT"/>
    <property type="match status" value="1"/>
</dbReference>
<evidence type="ECO:0000256" key="4">
    <source>
        <dbReference type="RuleBase" id="RU000363"/>
    </source>
</evidence>
<dbReference type="InterPro" id="IPR002347">
    <property type="entry name" value="SDR_fam"/>
</dbReference>
<proteinExistence type="inferred from homology"/>
<dbReference type="EMBL" id="JBBXJM010000001">
    <property type="protein sequence ID" value="KAL1412950.1"/>
    <property type="molecule type" value="Genomic_DNA"/>
</dbReference>
<dbReference type="PRINTS" id="PR00081">
    <property type="entry name" value="GDHRDH"/>
</dbReference>
<sequence>MASQLDYIAQARAVWGDRPRLMPKVPLWGLFDSGIGLAAAKYLASSGVSIVLVDVSPDLDAAVAEVKAVEGAGDVVPSPTDVAQVSQVIALRDRVLDLYGEVQLLLNNAGVGRPTPAFSLTRDLADLQADWATVLGVNMAGVINVAQVFAPLMARQENASVIINTGSKQGITTPPGNAGYNVSKAAVKVFTEQLAHELRNAPDSNCTAHLFVPGWVWTNMTARGDLSKPKPAGAWTPEQTVEYMFEHVLERGDFYVICPDNETDTKLDKARIQWALGDIIENRPALSRWHPEWNARYEEFVSGRQGLAARSRSRGRPLDRIPDAPTTAAEAIA</sequence>
<dbReference type="GeneID" id="95981742"/>
<evidence type="ECO:0000313" key="7">
    <source>
        <dbReference type="Proteomes" id="UP001565368"/>
    </source>
</evidence>
<dbReference type="PRINTS" id="PR00080">
    <property type="entry name" value="SDRFAMILY"/>
</dbReference>
<dbReference type="Proteomes" id="UP001565368">
    <property type="component" value="Unassembled WGS sequence"/>
</dbReference>
<dbReference type="PANTHER" id="PTHR43008">
    <property type="entry name" value="BENZIL REDUCTASE"/>
    <property type="match status" value="1"/>
</dbReference>
<comment type="similarity">
    <text evidence="1 4">Belongs to the short-chain dehydrogenases/reductases (SDR) family.</text>
</comment>
<dbReference type="Pfam" id="PF00106">
    <property type="entry name" value="adh_short"/>
    <property type="match status" value="1"/>
</dbReference>
<reference evidence="6 7" key="1">
    <citation type="submission" date="2023-08" db="EMBL/GenBank/DDBJ databases">
        <title>Annotated Genome Sequence of Vanrija albida AlHP1.</title>
        <authorList>
            <person name="Herzog R."/>
        </authorList>
    </citation>
    <scope>NUCLEOTIDE SEQUENCE [LARGE SCALE GENOMIC DNA]</scope>
    <source>
        <strain evidence="6 7">AlHP1</strain>
    </source>
</reference>
<evidence type="ECO:0000256" key="5">
    <source>
        <dbReference type="SAM" id="MobiDB-lite"/>
    </source>
</evidence>
<dbReference type="InterPro" id="IPR036291">
    <property type="entry name" value="NAD(P)-bd_dom_sf"/>
</dbReference>
<organism evidence="6 7">
    <name type="scientific">Vanrija albida</name>
    <dbReference type="NCBI Taxonomy" id="181172"/>
    <lineage>
        <taxon>Eukaryota</taxon>
        <taxon>Fungi</taxon>
        <taxon>Dikarya</taxon>
        <taxon>Basidiomycota</taxon>
        <taxon>Agaricomycotina</taxon>
        <taxon>Tremellomycetes</taxon>
        <taxon>Trichosporonales</taxon>
        <taxon>Trichosporonaceae</taxon>
        <taxon>Vanrija</taxon>
    </lineage>
</organism>
<evidence type="ECO:0000256" key="1">
    <source>
        <dbReference type="ARBA" id="ARBA00006484"/>
    </source>
</evidence>
<dbReference type="CDD" id="cd05233">
    <property type="entry name" value="SDR_c"/>
    <property type="match status" value="1"/>
</dbReference>
<keyword evidence="3" id="KW-0560">Oxidoreductase</keyword>
<gene>
    <name evidence="6" type="ORF">Q8F55_000699</name>
</gene>
<name>A0ABR3QE07_9TREE</name>
<dbReference type="SUPFAM" id="SSF51735">
    <property type="entry name" value="NAD(P)-binding Rossmann-fold domains"/>
    <property type="match status" value="1"/>
</dbReference>
<evidence type="ECO:0000256" key="2">
    <source>
        <dbReference type="ARBA" id="ARBA00022857"/>
    </source>
</evidence>
<accession>A0ABR3QE07</accession>
<dbReference type="Gene3D" id="3.40.50.720">
    <property type="entry name" value="NAD(P)-binding Rossmann-like Domain"/>
    <property type="match status" value="1"/>
</dbReference>
<evidence type="ECO:0000256" key="3">
    <source>
        <dbReference type="ARBA" id="ARBA00023002"/>
    </source>
</evidence>
<dbReference type="PANTHER" id="PTHR43008:SF7">
    <property type="entry name" value="SHORT CHAIN DEHYDROGENASE_REDUCTASE (AFU_ORTHOLOGUE AFUA_2G00830)"/>
    <property type="match status" value="1"/>
</dbReference>
<comment type="caution">
    <text evidence="6">The sequence shown here is derived from an EMBL/GenBank/DDBJ whole genome shotgun (WGS) entry which is preliminary data.</text>
</comment>
<keyword evidence="7" id="KW-1185">Reference proteome</keyword>
<evidence type="ECO:0000313" key="6">
    <source>
        <dbReference type="EMBL" id="KAL1412950.1"/>
    </source>
</evidence>